<dbReference type="SUPFAM" id="SSF102114">
    <property type="entry name" value="Radical SAM enzymes"/>
    <property type="match status" value="1"/>
</dbReference>
<dbReference type="InterPro" id="IPR013785">
    <property type="entry name" value="Aldolase_TIM"/>
</dbReference>
<dbReference type="PANTHER" id="PTHR43075:SF1">
    <property type="entry name" value="FORMATE LYASE ACTIVATING ENZYME, PUTATIVE (AFU_ORTHOLOGUE AFUA_2G15630)-RELATED"/>
    <property type="match status" value="1"/>
</dbReference>
<sequence>CSAGRGMPLPYNAPSMAIFDPAIHIFNPILAQITRGGNTAAQGGPMLSYRSCTLCPRRCGVDREAGELGFCRMPGQLRAARAMLHYGEEPPICANYGTGAVFFSGCTLRCRYCQNGVISTGGAGEALTPEALRETFLRLIDEGAQSIDLVTPTHFLPSILPALTPRLPVPVIYNCGGYESVETLRELEGLIDIYLPDYKYADPELAARLSGARDYPAVAAAALREMYRQVGGTKLDEDGQMGKGMLVRHLVLPGYLSNTLAALDTIAALFPARDVSVSLMSQYVPMGNLPAPLDRGITREEYDGALSWMELCGLTGYWQDFSSATTEYLPDFGDKGLLYSG</sequence>
<evidence type="ECO:0000256" key="1">
    <source>
        <dbReference type="ARBA" id="ARBA00022691"/>
    </source>
</evidence>
<keyword evidence="6" id="KW-1185">Reference proteome</keyword>
<feature type="non-terminal residue" evidence="5">
    <location>
        <position position="1"/>
    </location>
</feature>
<dbReference type="InterPro" id="IPR058240">
    <property type="entry name" value="rSAM_sf"/>
</dbReference>
<evidence type="ECO:0000256" key="4">
    <source>
        <dbReference type="ARBA" id="ARBA00023014"/>
    </source>
</evidence>
<dbReference type="SFLD" id="SFLDS00029">
    <property type="entry name" value="Radical_SAM"/>
    <property type="match status" value="1"/>
</dbReference>
<keyword evidence="2" id="KW-0479">Metal-binding</keyword>
<comment type="caution">
    <text evidence="5">The sequence shown here is derived from an EMBL/GenBank/DDBJ whole genome shotgun (WGS) entry which is preliminary data.</text>
</comment>
<gene>
    <name evidence="5" type="ORF">WMO66_01150</name>
</gene>
<dbReference type="InterPro" id="IPR040085">
    <property type="entry name" value="MJ0674-like"/>
</dbReference>
<evidence type="ECO:0008006" key="7">
    <source>
        <dbReference type="Google" id="ProtNLM"/>
    </source>
</evidence>
<dbReference type="Proteomes" id="UP001491552">
    <property type="component" value="Unassembled WGS sequence"/>
</dbReference>
<accession>A0ABV1G3N9</accession>
<evidence type="ECO:0000313" key="5">
    <source>
        <dbReference type="EMBL" id="MEQ2509864.1"/>
    </source>
</evidence>
<proteinExistence type="predicted"/>
<keyword evidence="3" id="KW-0408">Iron</keyword>
<dbReference type="PIRSF" id="PIRSF004869">
    <property type="entry name" value="PflX_prd"/>
    <property type="match status" value="1"/>
</dbReference>
<dbReference type="SFLD" id="SFLDG01099">
    <property type="entry name" value="Uncharacterised_Radical_SAM_Su"/>
    <property type="match status" value="1"/>
</dbReference>
<evidence type="ECO:0000256" key="2">
    <source>
        <dbReference type="ARBA" id="ARBA00022723"/>
    </source>
</evidence>
<evidence type="ECO:0000256" key="3">
    <source>
        <dbReference type="ARBA" id="ARBA00023004"/>
    </source>
</evidence>
<keyword evidence="1" id="KW-0949">S-adenosyl-L-methionine</keyword>
<evidence type="ECO:0000313" key="6">
    <source>
        <dbReference type="Proteomes" id="UP001491552"/>
    </source>
</evidence>
<dbReference type="Gene3D" id="3.20.20.70">
    <property type="entry name" value="Aldolase class I"/>
    <property type="match status" value="1"/>
</dbReference>
<dbReference type="InterPro" id="IPR016431">
    <property type="entry name" value="Pyrv-formate_lyase-activ_prd"/>
</dbReference>
<keyword evidence="4" id="KW-0411">Iron-sulfur</keyword>
<dbReference type="EMBL" id="JBBMFF010000075">
    <property type="protein sequence ID" value="MEQ2509864.1"/>
    <property type="molecule type" value="Genomic_DNA"/>
</dbReference>
<dbReference type="RefSeq" id="WP_349134574.1">
    <property type="nucleotide sequence ID" value="NZ_JBBMFF010000075.1"/>
</dbReference>
<dbReference type="PANTHER" id="PTHR43075">
    <property type="entry name" value="FORMATE LYASE ACTIVATING ENZYME, PUTATIVE (AFU_ORTHOLOGUE AFUA_2G15630)-RELATED"/>
    <property type="match status" value="1"/>
</dbReference>
<name>A0ABV1G3N9_9FIRM</name>
<protein>
    <recommendedName>
        <fullName evidence="7">Radical SAM protein</fullName>
    </recommendedName>
</protein>
<reference evidence="5 6" key="1">
    <citation type="submission" date="2024-03" db="EMBL/GenBank/DDBJ databases">
        <title>Human intestinal bacterial collection.</title>
        <authorList>
            <person name="Pauvert C."/>
            <person name="Hitch T.C.A."/>
            <person name="Clavel T."/>
        </authorList>
    </citation>
    <scope>NUCLEOTIDE SEQUENCE [LARGE SCALE GENOMIC DNA]</scope>
    <source>
        <strain evidence="5 6">CLA-AA-H192</strain>
    </source>
</reference>
<organism evidence="5 6">
    <name type="scientific">Faecousia intestinalis</name>
    <dbReference type="NCBI Taxonomy" id="3133167"/>
    <lineage>
        <taxon>Bacteria</taxon>
        <taxon>Bacillati</taxon>
        <taxon>Bacillota</taxon>
        <taxon>Clostridia</taxon>
        <taxon>Eubacteriales</taxon>
        <taxon>Oscillospiraceae</taxon>
        <taxon>Faecousia</taxon>
    </lineage>
</organism>
<dbReference type="InterPro" id="IPR007197">
    <property type="entry name" value="rSAM"/>
</dbReference>